<evidence type="ECO:0000256" key="3">
    <source>
        <dbReference type="ARBA" id="ARBA00015173"/>
    </source>
</evidence>
<evidence type="ECO:0000256" key="17">
    <source>
        <dbReference type="ARBA" id="ARBA00093650"/>
    </source>
</evidence>
<evidence type="ECO:0000256" key="9">
    <source>
        <dbReference type="ARBA" id="ARBA00093227"/>
    </source>
</evidence>
<evidence type="ECO:0000256" key="11">
    <source>
        <dbReference type="ARBA" id="ARBA00093250"/>
    </source>
</evidence>
<dbReference type="InterPro" id="IPR036291">
    <property type="entry name" value="NAD(P)-bd_dom_sf"/>
</dbReference>
<dbReference type="EC" id="1.5.1.25" evidence="2"/>
<comment type="similarity">
    <text evidence="1">Belongs to the ornithine cyclodeaminase/mu-crystallin family.</text>
</comment>
<evidence type="ECO:0000256" key="5">
    <source>
        <dbReference type="ARBA" id="ARBA00093190"/>
    </source>
</evidence>
<dbReference type="EC" id="1.5.1.1" evidence="16"/>
<sequence>MLPFAYLEASQVKRCLEKNIPQLVRLLEDGFRSLALGSDGGIIQPLRHVVPAKGHNGALLSMPAYVASGQSLATKVITHYPNNRSPFPSVQGVVILFHAGTGAIKCIMDAEEITAYRTAAASAVATKYLATESPKILAVLGAGRQAKSHVLVMTTMFRFEQVRIWNHRQSSAVSLVQELAALGISARHEPSVEDAVRDSDVVVTVTSSVEPVLEAGWLKKGAHVNAVGAPLPDMQELSVELMRQAVVYVDSTEGARTESGDVIISGADIYAEIGEVVLGTKENRRSDTTVFKSLGMAMEDVLAADLVYRHLADDKN</sequence>
<evidence type="ECO:0000256" key="16">
    <source>
        <dbReference type="ARBA" id="ARBA00093598"/>
    </source>
</evidence>
<dbReference type="PANTHER" id="PTHR13812:SF19">
    <property type="entry name" value="KETIMINE REDUCTASE MU-CRYSTALLIN"/>
    <property type="match status" value="1"/>
</dbReference>
<organism evidence="18">
    <name type="scientific">Rhipicephalus appendiculatus</name>
    <name type="common">Brown ear tick</name>
    <dbReference type="NCBI Taxonomy" id="34631"/>
    <lineage>
        <taxon>Eukaryota</taxon>
        <taxon>Metazoa</taxon>
        <taxon>Ecdysozoa</taxon>
        <taxon>Arthropoda</taxon>
        <taxon>Chelicerata</taxon>
        <taxon>Arachnida</taxon>
        <taxon>Acari</taxon>
        <taxon>Parasitiformes</taxon>
        <taxon>Ixodida</taxon>
        <taxon>Ixodoidea</taxon>
        <taxon>Ixodidae</taxon>
        <taxon>Rhipicephalinae</taxon>
        <taxon>Rhipicephalus</taxon>
        <taxon>Rhipicephalus</taxon>
    </lineage>
</organism>
<dbReference type="Pfam" id="PF02423">
    <property type="entry name" value="OCD_Mu_crystall"/>
    <property type="match status" value="1"/>
</dbReference>
<dbReference type="InterPro" id="IPR003462">
    <property type="entry name" value="ODC_Mu_crystall"/>
</dbReference>
<evidence type="ECO:0000313" key="18">
    <source>
        <dbReference type="EMBL" id="JAP85260.1"/>
    </source>
</evidence>
<evidence type="ECO:0000256" key="4">
    <source>
        <dbReference type="ARBA" id="ARBA00033420"/>
    </source>
</evidence>
<evidence type="ECO:0000256" key="7">
    <source>
        <dbReference type="ARBA" id="ARBA00093203"/>
    </source>
</evidence>
<dbReference type="AlphaFoldDB" id="A0A131Z3E7"/>
<dbReference type="InterPro" id="IPR023401">
    <property type="entry name" value="ODC_N"/>
</dbReference>
<evidence type="ECO:0000256" key="6">
    <source>
        <dbReference type="ARBA" id="ARBA00093197"/>
    </source>
</evidence>
<dbReference type="GO" id="GO:0050241">
    <property type="term" value="F:pyrroline-2-carboxylate reductase activity"/>
    <property type="evidence" value="ECO:0007669"/>
    <property type="project" value="UniProtKB-EC"/>
</dbReference>
<comment type="subunit">
    <text evidence="15">Homodimer. Binds the thyroid hormone triiodothyronine (T3); T3 binding inhibits enzymatic activity.</text>
</comment>
<comment type="catalytic activity">
    <reaction evidence="13">
        <text>L-proline + NAD(+) = 1-pyrroline-2-carboxylate + NADH + H(+)</text>
        <dbReference type="Rhea" id="RHEA:20321"/>
        <dbReference type="ChEBI" id="CHEBI:15378"/>
        <dbReference type="ChEBI" id="CHEBI:39785"/>
        <dbReference type="ChEBI" id="CHEBI:57540"/>
        <dbReference type="ChEBI" id="CHEBI:57945"/>
        <dbReference type="ChEBI" id="CHEBI:60039"/>
        <dbReference type="EC" id="1.5.1.1"/>
    </reaction>
    <physiologicalReaction direction="right-to-left" evidence="13">
        <dbReference type="Rhea" id="RHEA:20323"/>
    </physiologicalReaction>
</comment>
<comment type="catalytic activity">
    <reaction evidence="8">
        <text>(3R)-1,4-thiomorpholine-3-carboxylate + NAD(+) = 3,4-dehydrothiomorpholine-3-carboxylate + NADH + 2 H(+)</text>
        <dbReference type="Rhea" id="RHEA:12504"/>
        <dbReference type="ChEBI" id="CHEBI:15378"/>
        <dbReference type="ChEBI" id="CHEBI:57540"/>
        <dbReference type="ChEBI" id="CHEBI:57945"/>
        <dbReference type="ChEBI" id="CHEBI:58517"/>
        <dbReference type="ChEBI" id="CHEBI:176873"/>
        <dbReference type="EC" id="1.5.1.25"/>
    </reaction>
    <physiologicalReaction direction="right-to-left" evidence="8">
        <dbReference type="Rhea" id="RHEA:12506"/>
    </physiologicalReaction>
</comment>
<evidence type="ECO:0000256" key="2">
    <source>
        <dbReference type="ARBA" id="ARBA00012883"/>
    </source>
</evidence>
<evidence type="ECO:0000256" key="12">
    <source>
        <dbReference type="ARBA" id="ARBA00093263"/>
    </source>
</evidence>
<dbReference type="FunFam" id="3.40.50.720:FF:000241">
    <property type="entry name" value="ketimine reductase mu-crystallin"/>
    <property type="match status" value="1"/>
</dbReference>
<dbReference type="GO" id="GO:0047127">
    <property type="term" value="F:thiomorpholine-carboxylate dehydrogenase activity"/>
    <property type="evidence" value="ECO:0007669"/>
    <property type="project" value="UniProtKB-EC"/>
</dbReference>
<dbReference type="GO" id="GO:0005737">
    <property type="term" value="C:cytoplasm"/>
    <property type="evidence" value="ECO:0007669"/>
    <property type="project" value="TreeGrafter"/>
</dbReference>
<comment type="catalytic activity">
    <reaction evidence="5">
        <text>L-pipecolate + NAD(+) = Delta(1)-piperideine-2-carboxylate + NADH + H(+)</text>
        <dbReference type="Rhea" id="RHEA:30807"/>
        <dbReference type="ChEBI" id="CHEBI:15378"/>
        <dbReference type="ChEBI" id="CHEBI:57540"/>
        <dbReference type="ChEBI" id="CHEBI:57945"/>
        <dbReference type="ChEBI" id="CHEBI:61185"/>
        <dbReference type="ChEBI" id="CHEBI:77631"/>
        <dbReference type="EC" id="1.5.1.1"/>
    </reaction>
    <physiologicalReaction direction="right-to-left" evidence="5">
        <dbReference type="Rhea" id="RHEA:30809"/>
    </physiologicalReaction>
</comment>
<comment type="catalytic activity">
    <reaction evidence="9">
        <text>(S)-cystathionine ketimine + NADPH + 2 H(+) = (3R,5S)-2,3,5,6,7-pentahydro-1,4-thiazepine-3,5-dicarboxylate + NADP(+)</text>
        <dbReference type="Rhea" id="RHEA:68036"/>
        <dbReference type="ChEBI" id="CHEBI:15378"/>
        <dbReference type="ChEBI" id="CHEBI:57783"/>
        <dbReference type="ChEBI" id="CHEBI:58349"/>
        <dbReference type="ChEBI" id="CHEBI:176808"/>
        <dbReference type="ChEBI" id="CHEBI:176810"/>
    </reaction>
    <physiologicalReaction direction="left-to-right" evidence="9">
        <dbReference type="Rhea" id="RHEA:68037"/>
    </physiologicalReaction>
</comment>
<proteinExistence type="inferred from homology"/>
<name>A0A131Z3E7_RHIAP</name>
<accession>A0A131Z3E7</accession>
<comment type="catalytic activity">
    <reaction evidence="10">
        <text>(R)-lanthionine ketimine + NADPH + 2 H(+) = (3R,5R)-1,4-thiomorpholine-3,5-dicarboxylate + NADP(+)</text>
        <dbReference type="Rhea" id="RHEA:68040"/>
        <dbReference type="ChEBI" id="CHEBI:15378"/>
        <dbReference type="ChEBI" id="CHEBI:57783"/>
        <dbReference type="ChEBI" id="CHEBI:58349"/>
        <dbReference type="ChEBI" id="CHEBI:176891"/>
        <dbReference type="ChEBI" id="CHEBI:176892"/>
    </reaction>
    <physiologicalReaction direction="left-to-right" evidence="10">
        <dbReference type="Rhea" id="RHEA:68041"/>
    </physiologicalReaction>
</comment>
<evidence type="ECO:0000256" key="10">
    <source>
        <dbReference type="ARBA" id="ARBA00093248"/>
    </source>
</evidence>
<comment type="catalytic activity">
    <reaction evidence="12">
        <text>(3R)-1,4-thiomorpholine-3-carboxylate + NADP(+) = 3,4-dehydrothiomorpholine-3-carboxylate + NADPH + 2 H(+)</text>
        <dbReference type="Rhea" id="RHEA:12500"/>
        <dbReference type="ChEBI" id="CHEBI:15378"/>
        <dbReference type="ChEBI" id="CHEBI:57783"/>
        <dbReference type="ChEBI" id="CHEBI:58349"/>
        <dbReference type="ChEBI" id="CHEBI:58517"/>
        <dbReference type="ChEBI" id="CHEBI:176873"/>
        <dbReference type="EC" id="1.5.1.25"/>
    </reaction>
    <physiologicalReaction direction="right-to-left" evidence="12">
        <dbReference type="Rhea" id="RHEA:12502"/>
    </physiologicalReaction>
</comment>
<comment type="catalytic activity">
    <reaction evidence="7">
        <text>L-proline + NADP(+) = 1-pyrroline-2-carboxylate + NADPH + H(+)</text>
        <dbReference type="Rhea" id="RHEA:20317"/>
        <dbReference type="ChEBI" id="CHEBI:15378"/>
        <dbReference type="ChEBI" id="CHEBI:39785"/>
        <dbReference type="ChEBI" id="CHEBI:57783"/>
        <dbReference type="ChEBI" id="CHEBI:58349"/>
        <dbReference type="ChEBI" id="CHEBI:60039"/>
        <dbReference type="EC" id="1.5.1.1"/>
    </reaction>
    <physiologicalReaction direction="right-to-left" evidence="7">
        <dbReference type="Rhea" id="RHEA:20319"/>
    </physiologicalReaction>
</comment>
<evidence type="ECO:0000256" key="13">
    <source>
        <dbReference type="ARBA" id="ARBA00093264"/>
    </source>
</evidence>
<protein>
    <recommendedName>
        <fullName evidence="3">Ketimine reductase mu-crystallin</fullName>
        <ecNumber evidence="16">1.5.1.1</ecNumber>
        <ecNumber evidence="2">1.5.1.25</ecNumber>
    </recommendedName>
    <alternativeName>
        <fullName evidence="17">1-piperideine-2-carboxylate/1-pyrroline-2-carboxylate reductase</fullName>
    </alternativeName>
    <alternativeName>
        <fullName evidence="4">NADP-regulated thyroid-hormone-binding protein</fullName>
    </alternativeName>
</protein>
<evidence type="ECO:0000256" key="14">
    <source>
        <dbReference type="ARBA" id="ARBA00093273"/>
    </source>
</evidence>
<dbReference type="SUPFAM" id="SSF51735">
    <property type="entry name" value="NAD(P)-binding Rossmann-fold domains"/>
    <property type="match status" value="1"/>
</dbReference>
<evidence type="ECO:0000256" key="8">
    <source>
        <dbReference type="ARBA" id="ARBA00093226"/>
    </source>
</evidence>
<evidence type="ECO:0000256" key="1">
    <source>
        <dbReference type="ARBA" id="ARBA00008903"/>
    </source>
</evidence>
<dbReference type="PANTHER" id="PTHR13812">
    <property type="entry name" value="KETIMINE REDUCTASE MU-CRYSTALLIN"/>
    <property type="match status" value="1"/>
</dbReference>
<dbReference type="Gene3D" id="3.40.50.720">
    <property type="entry name" value="NAD(P)-binding Rossmann-like Domain"/>
    <property type="match status" value="1"/>
</dbReference>
<dbReference type="EMBL" id="GEDV01003297">
    <property type="protein sequence ID" value="JAP85260.1"/>
    <property type="molecule type" value="Transcribed_RNA"/>
</dbReference>
<comment type="catalytic activity">
    <reaction evidence="6">
        <text>Delta(2)-thiazoline-2-carboxylate + NADPH + 2 H(+) = L-thiazolidine-2-carboxylate + NADP(+)</text>
        <dbReference type="Rhea" id="RHEA:68072"/>
        <dbReference type="ChEBI" id="CHEBI:15378"/>
        <dbReference type="ChEBI" id="CHEBI:57783"/>
        <dbReference type="ChEBI" id="CHEBI:58349"/>
        <dbReference type="ChEBI" id="CHEBI:176895"/>
        <dbReference type="ChEBI" id="CHEBI:176896"/>
    </reaction>
    <physiologicalReaction direction="left-to-right" evidence="6">
        <dbReference type="Rhea" id="RHEA:68073"/>
    </physiologicalReaction>
</comment>
<dbReference type="GO" id="GO:0042562">
    <property type="term" value="F:hormone binding"/>
    <property type="evidence" value="ECO:0007669"/>
    <property type="project" value="TreeGrafter"/>
</dbReference>
<dbReference type="PIRSF" id="PIRSF001439">
    <property type="entry name" value="CryM"/>
    <property type="match status" value="1"/>
</dbReference>
<comment type="catalytic activity">
    <reaction evidence="14">
        <text>L-pipecolate + NADP(+) = Delta(1)-piperideine-2-carboxylate + NADPH + H(+)</text>
        <dbReference type="Rhea" id="RHEA:12524"/>
        <dbReference type="ChEBI" id="CHEBI:15378"/>
        <dbReference type="ChEBI" id="CHEBI:57783"/>
        <dbReference type="ChEBI" id="CHEBI:58349"/>
        <dbReference type="ChEBI" id="CHEBI:61185"/>
        <dbReference type="ChEBI" id="CHEBI:77631"/>
        <dbReference type="EC" id="1.5.1.1"/>
    </reaction>
    <physiologicalReaction direction="right-to-left" evidence="14">
        <dbReference type="Rhea" id="RHEA:12526"/>
    </physiologicalReaction>
</comment>
<reference evidence="18" key="1">
    <citation type="journal article" date="2016" name="Ticks Tick Borne Dis.">
        <title>De novo assembly and annotation of the salivary gland transcriptome of Rhipicephalus appendiculatus male and female ticks during blood feeding.</title>
        <authorList>
            <person name="de Castro M.H."/>
            <person name="de Klerk D."/>
            <person name="Pienaar R."/>
            <person name="Latif A.A."/>
            <person name="Rees D.J."/>
            <person name="Mans B.J."/>
        </authorList>
    </citation>
    <scope>NUCLEOTIDE SEQUENCE</scope>
    <source>
        <tissue evidence="18">Salivary glands</tissue>
    </source>
</reference>
<dbReference type="Gene3D" id="3.30.1780.10">
    <property type="entry name" value="ornithine cyclodeaminase, domain 1"/>
    <property type="match status" value="1"/>
</dbReference>
<comment type="catalytic activity">
    <reaction evidence="11">
        <text>(S)-cystathionine ketimine + NADH + 2 H(+) = (3R,5S)-2,3,5,6,7-pentahydro-1,4-thiazepine-3,5-dicarboxylate + NAD(+)</text>
        <dbReference type="Rhea" id="RHEA:68032"/>
        <dbReference type="ChEBI" id="CHEBI:15378"/>
        <dbReference type="ChEBI" id="CHEBI:57540"/>
        <dbReference type="ChEBI" id="CHEBI:57945"/>
        <dbReference type="ChEBI" id="CHEBI:176808"/>
        <dbReference type="ChEBI" id="CHEBI:176810"/>
    </reaction>
    <physiologicalReaction direction="left-to-right" evidence="11">
        <dbReference type="Rhea" id="RHEA:68033"/>
    </physiologicalReaction>
</comment>
<evidence type="ECO:0000256" key="15">
    <source>
        <dbReference type="ARBA" id="ARBA00093567"/>
    </source>
</evidence>